<feature type="active site" evidence="4">
    <location>
        <position position="152"/>
    </location>
</feature>
<feature type="active site" evidence="4">
    <location>
        <position position="60"/>
    </location>
</feature>
<dbReference type="PANTHER" id="PTHR42872:SF6">
    <property type="entry name" value="PROTEIN-GLUTAMATE METHYLESTERASE_PROTEIN-GLUTAMINE GLUTAMINASE"/>
    <property type="match status" value="1"/>
</dbReference>
<sequence length="360" mass="39160">MIFPDDLTLGSHTGQQAASVLREQQRVVVLGASAGGVEAIRELLSYLPADFPASVFVVLHIPPYSQSYLPEIFNRAGALPAAHAQDGEAVCTGRVYVAPPDHHLLLEDGRVLVKRGPKENRFRPSVDALFRSAAYTYGPRVIGIVLSGTLDDGTSGLWTVGRLGGVTMVQRPQEAGYQEMPLNAIRQVQVDLVQPLSELAASLIRLVADAEVAPETPEPAEELERVKIEVQIAAEGNGLDLGVMKLGSSSTLTCPECHGSLLEIQEGERLRYRCHTGHAYSPAALLDEVTESVEKTFWQTLRILNEKKLLLQQISQNLKQSAPTEAEQFQTLANEAAARGHALHRVMFNPPLPSRAISQD</sequence>
<feature type="active site" evidence="4">
    <location>
        <position position="33"/>
    </location>
</feature>
<evidence type="ECO:0000259" key="5">
    <source>
        <dbReference type="PROSITE" id="PS50122"/>
    </source>
</evidence>
<evidence type="ECO:0000256" key="3">
    <source>
        <dbReference type="ARBA" id="ARBA00048267"/>
    </source>
</evidence>
<dbReference type="Gene3D" id="3.40.50.180">
    <property type="entry name" value="Methylesterase CheB, C-terminal domain"/>
    <property type="match status" value="1"/>
</dbReference>
<dbReference type="InterPro" id="IPR035909">
    <property type="entry name" value="CheB_C"/>
</dbReference>
<dbReference type="PANTHER" id="PTHR42872">
    <property type="entry name" value="PROTEIN-GLUTAMATE METHYLESTERASE/PROTEIN-GLUTAMINE GLUTAMINASE"/>
    <property type="match status" value="1"/>
</dbReference>
<keyword evidence="4" id="KW-0145">Chemotaxis</keyword>
<evidence type="ECO:0000313" key="6">
    <source>
        <dbReference type="EMBL" id="MFB9994530.1"/>
    </source>
</evidence>
<comment type="caution">
    <text evidence="6">The sequence shown here is derived from an EMBL/GenBank/DDBJ whole genome shotgun (WGS) entry which is preliminary data.</text>
</comment>
<dbReference type="InterPro" id="IPR011247">
    <property type="entry name" value="Chemotax_prot-Glu_Me-esterase"/>
</dbReference>
<dbReference type="PROSITE" id="PS50122">
    <property type="entry name" value="CHEB"/>
    <property type="match status" value="1"/>
</dbReference>
<dbReference type="InterPro" id="IPR000673">
    <property type="entry name" value="Sig_transdc_resp-reg_Me-estase"/>
</dbReference>
<dbReference type="PIRSF" id="PIRSF036461">
    <property type="entry name" value="Chmtx_methlestr"/>
    <property type="match status" value="1"/>
</dbReference>
<name>A0ABV6B442_9DEIO</name>
<proteinExistence type="predicted"/>
<dbReference type="EC" id="3.1.1.61" evidence="2"/>
<feature type="domain" description="CheB-type methylesterase" evidence="5">
    <location>
        <begin position="21"/>
        <end position="210"/>
    </location>
</feature>
<gene>
    <name evidence="6" type="ORF">ACFFLM_21465</name>
</gene>
<evidence type="ECO:0000256" key="1">
    <source>
        <dbReference type="ARBA" id="ARBA00022801"/>
    </source>
</evidence>
<dbReference type="EMBL" id="JBHLYR010000063">
    <property type="protein sequence ID" value="MFB9994530.1"/>
    <property type="molecule type" value="Genomic_DNA"/>
</dbReference>
<dbReference type="RefSeq" id="WP_380015516.1">
    <property type="nucleotide sequence ID" value="NZ_JBHLYR010000063.1"/>
</dbReference>
<evidence type="ECO:0000256" key="2">
    <source>
        <dbReference type="ARBA" id="ARBA00039140"/>
    </source>
</evidence>
<reference evidence="6 7" key="1">
    <citation type="submission" date="2024-09" db="EMBL/GenBank/DDBJ databases">
        <authorList>
            <person name="Sun Q."/>
            <person name="Mori K."/>
        </authorList>
    </citation>
    <scope>NUCLEOTIDE SEQUENCE [LARGE SCALE GENOMIC DNA]</scope>
    <source>
        <strain evidence="6 7">JCM 13503</strain>
    </source>
</reference>
<dbReference type="Proteomes" id="UP001589733">
    <property type="component" value="Unassembled WGS sequence"/>
</dbReference>
<accession>A0ABV6B442</accession>
<organism evidence="6 7">
    <name type="scientific">Deinococcus oregonensis</name>
    <dbReference type="NCBI Taxonomy" id="1805970"/>
    <lineage>
        <taxon>Bacteria</taxon>
        <taxon>Thermotogati</taxon>
        <taxon>Deinococcota</taxon>
        <taxon>Deinococci</taxon>
        <taxon>Deinococcales</taxon>
        <taxon>Deinococcaceae</taxon>
        <taxon>Deinococcus</taxon>
    </lineage>
</organism>
<comment type="catalytic activity">
    <reaction evidence="3">
        <text>[protein]-L-glutamate 5-O-methyl ester + H2O = L-glutamyl-[protein] + methanol + H(+)</text>
        <dbReference type="Rhea" id="RHEA:23236"/>
        <dbReference type="Rhea" id="RHEA-COMP:10208"/>
        <dbReference type="Rhea" id="RHEA-COMP:10311"/>
        <dbReference type="ChEBI" id="CHEBI:15377"/>
        <dbReference type="ChEBI" id="CHEBI:15378"/>
        <dbReference type="ChEBI" id="CHEBI:17790"/>
        <dbReference type="ChEBI" id="CHEBI:29973"/>
        <dbReference type="ChEBI" id="CHEBI:82795"/>
        <dbReference type="EC" id="3.1.1.61"/>
    </reaction>
</comment>
<evidence type="ECO:0000256" key="4">
    <source>
        <dbReference type="PROSITE-ProRule" id="PRU00050"/>
    </source>
</evidence>
<evidence type="ECO:0000313" key="7">
    <source>
        <dbReference type="Proteomes" id="UP001589733"/>
    </source>
</evidence>
<dbReference type="Pfam" id="PF01339">
    <property type="entry name" value="CheB_methylest"/>
    <property type="match status" value="1"/>
</dbReference>
<keyword evidence="7" id="KW-1185">Reference proteome</keyword>
<dbReference type="CDD" id="cd16433">
    <property type="entry name" value="CheB"/>
    <property type="match status" value="1"/>
</dbReference>
<keyword evidence="1 4" id="KW-0378">Hydrolase</keyword>
<protein>
    <recommendedName>
        <fullName evidence="2">protein-glutamate methylesterase</fullName>
        <ecNumber evidence="2">3.1.1.61</ecNumber>
    </recommendedName>
</protein>
<dbReference type="SUPFAM" id="SSF52738">
    <property type="entry name" value="Methylesterase CheB, C-terminal domain"/>
    <property type="match status" value="1"/>
</dbReference>